<dbReference type="PROSITE" id="PS51186">
    <property type="entry name" value="GNAT"/>
    <property type="match status" value="1"/>
</dbReference>
<dbReference type="EMBL" id="JAPQKI010000010">
    <property type="protein sequence ID" value="KAJ5085223.1"/>
    <property type="molecule type" value="Genomic_DNA"/>
</dbReference>
<reference evidence="2" key="1">
    <citation type="submission" date="2022-11" db="EMBL/GenBank/DDBJ databases">
        <authorList>
            <person name="Petersen C."/>
        </authorList>
    </citation>
    <scope>NUCLEOTIDE SEQUENCE</scope>
    <source>
        <strain evidence="2">IBT 30761</strain>
    </source>
</reference>
<evidence type="ECO:0000313" key="3">
    <source>
        <dbReference type="Proteomes" id="UP001149074"/>
    </source>
</evidence>
<dbReference type="Pfam" id="PF00583">
    <property type="entry name" value="Acetyltransf_1"/>
    <property type="match status" value="1"/>
</dbReference>
<dbReference type="OrthoDB" id="2744543at2759"/>
<dbReference type="InterPro" id="IPR052523">
    <property type="entry name" value="Trichothecene_AcTrans"/>
</dbReference>
<gene>
    <name evidence="2" type="ORF">N7532_009994</name>
</gene>
<dbReference type="Gene3D" id="3.40.630.30">
    <property type="match status" value="1"/>
</dbReference>
<dbReference type="PANTHER" id="PTHR42791">
    <property type="entry name" value="GNAT FAMILY ACETYLTRANSFERASE"/>
    <property type="match status" value="1"/>
</dbReference>
<dbReference type="InterPro" id="IPR000182">
    <property type="entry name" value="GNAT_dom"/>
</dbReference>
<dbReference type="PANTHER" id="PTHR42791:SF17">
    <property type="entry name" value="ACETYLTRANSFERASE, GNAT FAMILY FAMILY (AFU_ORTHOLOGUE AFUA_8G05690)"/>
    <property type="match status" value="1"/>
</dbReference>
<proteinExistence type="predicted"/>
<accession>A0A9W9ENR3</accession>
<evidence type="ECO:0000259" key="1">
    <source>
        <dbReference type="PROSITE" id="PS51186"/>
    </source>
</evidence>
<evidence type="ECO:0000313" key="2">
    <source>
        <dbReference type="EMBL" id="KAJ5085223.1"/>
    </source>
</evidence>
<dbReference type="Proteomes" id="UP001149074">
    <property type="component" value="Unassembled WGS sequence"/>
</dbReference>
<organism evidence="2 3">
    <name type="scientific">Penicillium argentinense</name>
    <dbReference type="NCBI Taxonomy" id="1131581"/>
    <lineage>
        <taxon>Eukaryota</taxon>
        <taxon>Fungi</taxon>
        <taxon>Dikarya</taxon>
        <taxon>Ascomycota</taxon>
        <taxon>Pezizomycotina</taxon>
        <taxon>Eurotiomycetes</taxon>
        <taxon>Eurotiomycetidae</taxon>
        <taxon>Eurotiales</taxon>
        <taxon>Aspergillaceae</taxon>
        <taxon>Penicillium</taxon>
    </lineage>
</organism>
<dbReference type="GO" id="GO:0016747">
    <property type="term" value="F:acyltransferase activity, transferring groups other than amino-acyl groups"/>
    <property type="evidence" value="ECO:0007669"/>
    <property type="project" value="InterPro"/>
</dbReference>
<dbReference type="InterPro" id="IPR016181">
    <property type="entry name" value="Acyl_CoA_acyltransferase"/>
</dbReference>
<keyword evidence="3" id="KW-1185">Reference proteome</keyword>
<dbReference type="AlphaFoldDB" id="A0A9W9ENR3"/>
<dbReference type="RefSeq" id="XP_056469901.1">
    <property type="nucleotide sequence ID" value="XM_056622485.1"/>
</dbReference>
<protein>
    <recommendedName>
        <fullName evidence="1">N-acetyltransferase domain-containing protein</fullName>
    </recommendedName>
</protein>
<sequence>MSFEVQFASPGDSPSLTETFLCTFADDFNRTMFPPTPEVRAWLERTFLAVDLSKTYQVMLKIVDPSNPSIVAAFAKWARPLHAGADQDRHDPAPSWPVDGDADLREMFFGMMERHHEELMGGRPHYYLEMLGVHPSFQGRGLASKLLKWGLARADEEGVEVYLSSSPEGRPMYEKNKFEQTKYPFSPWPGYEQVNMIRPAKK</sequence>
<dbReference type="GeneID" id="81361464"/>
<name>A0A9W9ENR3_9EURO</name>
<reference evidence="2" key="2">
    <citation type="journal article" date="2023" name="IMA Fungus">
        <title>Comparative genomic study of the Penicillium genus elucidates a diverse pangenome and 15 lateral gene transfer events.</title>
        <authorList>
            <person name="Petersen C."/>
            <person name="Sorensen T."/>
            <person name="Nielsen M.R."/>
            <person name="Sondergaard T.E."/>
            <person name="Sorensen J.L."/>
            <person name="Fitzpatrick D.A."/>
            <person name="Frisvad J.C."/>
            <person name="Nielsen K.L."/>
        </authorList>
    </citation>
    <scope>NUCLEOTIDE SEQUENCE</scope>
    <source>
        <strain evidence="2">IBT 30761</strain>
    </source>
</reference>
<comment type="caution">
    <text evidence="2">The sequence shown here is derived from an EMBL/GenBank/DDBJ whole genome shotgun (WGS) entry which is preliminary data.</text>
</comment>
<dbReference type="CDD" id="cd04301">
    <property type="entry name" value="NAT_SF"/>
    <property type="match status" value="1"/>
</dbReference>
<feature type="domain" description="N-acetyltransferase" evidence="1">
    <location>
        <begin position="61"/>
        <end position="201"/>
    </location>
</feature>
<dbReference type="SUPFAM" id="SSF55729">
    <property type="entry name" value="Acyl-CoA N-acyltransferases (Nat)"/>
    <property type="match status" value="1"/>
</dbReference>